<evidence type="ECO:0000256" key="8">
    <source>
        <dbReference type="SAM" id="SignalP"/>
    </source>
</evidence>
<feature type="signal peptide" evidence="8">
    <location>
        <begin position="1"/>
        <end position="21"/>
    </location>
</feature>
<protein>
    <submittedName>
        <fullName evidence="9">Solute carrier family 40 member 1</fullName>
    </submittedName>
</protein>
<dbReference type="GO" id="GO:0005381">
    <property type="term" value="F:iron ion transmembrane transporter activity"/>
    <property type="evidence" value="ECO:0007669"/>
    <property type="project" value="InterPro"/>
</dbReference>
<dbReference type="Gene3D" id="1.20.1250.20">
    <property type="entry name" value="MFS general substrate transporter like domains"/>
    <property type="match status" value="1"/>
</dbReference>
<dbReference type="Pfam" id="PF06963">
    <property type="entry name" value="FPN1"/>
    <property type="match status" value="1"/>
</dbReference>
<dbReference type="PANTHER" id="PTHR11660">
    <property type="entry name" value="SOLUTE CARRIER FAMILY 40 MEMBER"/>
    <property type="match status" value="1"/>
</dbReference>
<evidence type="ECO:0000256" key="7">
    <source>
        <dbReference type="SAM" id="Phobius"/>
    </source>
</evidence>
<dbReference type="PANTHER" id="PTHR11660:SF57">
    <property type="entry name" value="SOLUTE CARRIER FAMILY 40 MEMBER"/>
    <property type="match status" value="1"/>
</dbReference>
<proteinExistence type="inferred from homology"/>
<evidence type="ECO:0000313" key="9">
    <source>
        <dbReference type="EMBL" id="OLQ15460.1"/>
    </source>
</evidence>
<evidence type="ECO:0000256" key="2">
    <source>
        <dbReference type="ARBA" id="ARBA00006279"/>
    </source>
</evidence>
<name>A0A1Q9F6Z5_SYMMI</name>
<accession>A0A1Q9F6Z5</accession>
<feature type="transmembrane region" description="Helical" evidence="7">
    <location>
        <begin position="153"/>
        <end position="172"/>
    </location>
</feature>
<evidence type="ECO:0000256" key="6">
    <source>
        <dbReference type="ARBA" id="ARBA00023136"/>
    </source>
</evidence>
<gene>
    <name evidence="9" type="ORF">AK812_SmicGene318</name>
</gene>
<comment type="subcellular location">
    <subcellularLocation>
        <location evidence="1">Membrane</location>
        <topology evidence="1">Multi-pass membrane protein</topology>
    </subcellularLocation>
</comment>
<reference evidence="9 10" key="1">
    <citation type="submission" date="2016-02" db="EMBL/GenBank/DDBJ databases">
        <title>Genome analysis of coral dinoflagellate symbionts highlights evolutionary adaptations to a symbiotic lifestyle.</title>
        <authorList>
            <person name="Aranda M."/>
            <person name="Li Y."/>
            <person name="Liew Y.J."/>
            <person name="Baumgarten S."/>
            <person name="Simakov O."/>
            <person name="Wilson M."/>
            <person name="Piel J."/>
            <person name="Ashoor H."/>
            <person name="Bougouffa S."/>
            <person name="Bajic V.B."/>
            <person name="Ryu T."/>
            <person name="Ravasi T."/>
            <person name="Bayer T."/>
            <person name="Micklem G."/>
            <person name="Kim H."/>
            <person name="Bhak J."/>
            <person name="Lajeunesse T.C."/>
            <person name="Voolstra C.R."/>
        </authorList>
    </citation>
    <scope>NUCLEOTIDE SEQUENCE [LARGE SCALE GENOMIC DNA]</scope>
    <source>
        <strain evidence="9 10">CCMP2467</strain>
    </source>
</reference>
<keyword evidence="6 7" id="KW-0472">Membrane</keyword>
<evidence type="ECO:0000256" key="4">
    <source>
        <dbReference type="ARBA" id="ARBA00022692"/>
    </source>
</evidence>
<dbReference type="GO" id="GO:0016020">
    <property type="term" value="C:membrane"/>
    <property type="evidence" value="ECO:0007669"/>
    <property type="project" value="UniProtKB-SubCell"/>
</dbReference>
<dbReference type="EMBL" id="LSRX01000003">
    <property type="protein sequence ID" value="OLQ15460.1"/>
    <property type="molecule type" value="Genomic_DNA"/>
</dbReference>
<evidence type="ECO:0000256" key="3">
    <source>
        <dbReference type="ARBA" id="ARBA00022448"/>
    </source>
</evidence>
<feature type="chain" id="PRO_5013339672" evidence="8">
    <location>
        <begin position="22"/>
        <end position="819"/>
    </location>
</feature>
<dbReference type="SUPFAM" id="SSF103473">
    <property type="entry name" value="MFS general substrate transporter"/>
    <property type="match status" value="2"/>
</dbReference>
<comment type="similarity">
    <text evidence="2">Belongs to the ferroportin (FP) (TC 2.A.100) family. SLC40A subfamily.</text>
</comment>
<feature type="transmembrane region" description="Helical" evidence="7">
    <location>
        <begin position="214"/>
        <end position="231"/>
    </location>
</feature>
<evidence type="ECO:0000313" key="10">
    <source>
        <dbReference type="Proteomes" id="UP000186817"/>
    </source>
</evidence>
<dbReference type="InterPro" id="IPR036259">
    <property type="entry name" value="MFS_trans_sf"/>
</dbReference>
<feature type="transmembrane region" description="Helical" evidence="7">
    <location>
        <begin position="316"/>
        <end position="338"/>
    </location>
</feature>
<feature type="transmembrane region" description="Helical" evidence="7">
    <location>
        <begin position="243"/>
        <end position="263"/>
    </location>
</feature>
<keyword evidence="8" id="KW-0732">Signal</keyword>
<evidence type="ECO:0000256" key="1">
    <source>
        <dbReference type="ARBA" id="ARBA00004141"/>
    </source>
</evidence>
<keyword evidence="4 7" id="KW-0812">Transmembrane</keyword>
<comment type="caution">
    <text evidence="9">The sequence shown here is derived from an EMBL/GenBank/DDBJ whole genome shotgun (WGS) entry which is preliminary data.</text>
</comment>
<keyword evidence="5 7" id="KW-1133">Transmembrane helix</keyword>
<evidence type="ECO:0000256" key="5">
    <source>
        <dbReference type="ARBA" id="ARBA00022989"/>
    </source>
</evidence>
<dbReference type="Proteomes" id="UP000186817">
    <property type="component" value="Unassembled WGS sequence"/>
</dbReference>
<keyword evidence="10" id="KW-1185">Reference proteome</keyword>
<dbReference type="OrthoDB" id="648861at2759"/>
<dbReference type="InterPro" id="IPR009716">
    <property type="entry name" value="Ferroportin-1"/>
</dbReference>
<feature type="transmembrane region" description="Helical" evidence="7">
    <location>
        <begin position="184"/>
        <end position="202"/>
    </location>
</feature>
<keyword evidence="3" id="KW-0813">Transport</keyword>
<dbReference type="AlphaFoldDB" id="A0A1Q9F6Z5"/>
<sequence>MNWGGLFAFTAFSIVEKLGTAISDVSVKRDWSPRLFTGDMLKRTNSVMSQIDLITETVGPLLAGLLITPRLAIDLGVDDAEAAGFVAVGILNALSFLPQLRLLLQIYDARSDKLQPLKADQVKRKANPFVAKAEAWKAWGGHPSGIQFLSMSYALLYLTVLSPHGAFLTAYLSQRGIVSWQLSLLRGGGALLGVLGVMGHPGLSRLIGGRPADAFSVTWLAGSTLLALVAFREVSFRKAPQTPGLGPALLIFMVAVCVARPGLYAFELGVLNTEQELADARYRAAIGSVDTALTSAATLVMYGSGLILDKPAQFDILINCSACFVTTGAVTYWLWMFLFHSHRHRHSATKVAEGYRDFIVGSAPRRSALVAAVQGVSEGPRENPQGGDPPSASPIADFLFVRQTEVSVRRAVVAHAGNVVYAIAHEMVQIVLPYVNKEVGGDVISFSNYRTAVNSLLLFGGVGVGKLADRAGPKVALMLAHAASASKFFLVASATNLRSMYLSALPAALMHAFQVTLHVATLNSEDDQRAAALGRVGALYGIGFLAGSGLVVGASKFPANFGDEMGFFKNHSSSSTALDPDSHQAPYPRLEWSWATTSSAGGPALVATLPPLERSFPNATMKRGQILGNWNEDQDRWQSIWLRVVAPKKRKSLSTADGEQVEKEAKIPENILAELRTAGHEVDSSDLMLPLFLVPKHIALLASGLELAVVGAAALMYPEEETEAPTPSAPASAHLLDILPRPGVLSVLGFKVVLASSAGSVCFMLQQFAMEPFGFHASEVAMLMAYVGLLQIASQSLIPSSAVPRELYATSAAAWPAGS</sequence>
<organism evidence="9 10">
    <name type="scientific">Symbiodinium microadriaticum</name>
    <name type="common">Dinoflagellate</name>
    <name type="synonym">Zooxanthella microadriatica</name>
    <dbReference type="NCBI Taxonomy" id="2951"/>
    <lineage>
        <taxon>Eukaryota</taxon>
        <taxon>Sar</taxon>
        <taxon>Alveolata</taxon>
        <taxon>Dinophyceae</taxon>
        <taxon>Suessiales</taxon>
        <taxon>Symbiodiniaceae</taxon>
        <taxon>Symbiodinium</taxon>
    </lineage>
</organism>